<sequence length="65" mass="7194">MKLARLEHVIETELEVFTCLGTGACALLDDPLFTGPLKSAPRLSFLGHVMIDELCRRMTDAPVLH</sequence>
<dbReference type="InterPro" id="IPR035317">
    <property type="entry name" value="DUF5375"/>
</dbReference>
<proteinExistence type="predicted"/>
<organism evidence="1">
    <name type="scientific">Pantoea sp. BJ2</name>
    <dbReference type="NCBI Taxonomy" id="3141322"/>
    <lineage>
        <taxon>Bacteria</taxon>
        <taxon>Pseudomonadati</taxon>
        <taxon>Pseudomonadota</taxon>
        <taxon>Gammaproteobacteria</taxon>
        <taxon>Enterobacterales</taxon>
        <taxon>Erwiniaceae</taxon>
        <taxon>Pantoea</taxon>
    </lineage>
</organism>
<name>A0AAU7TVI2_9GAMM</name>
<evidence type="ECO:0000313" key="1">
    <source>
        <dbReference type="EMBL" id="XBV44812.1"/>
    </source>
</evidence>
<dbReference type="Pfam" id="PF17345">
    <property type="entry name" value="DUF5375"/>
    <property type="match status" value="1"/>
</dbReference>
<accession>A0AAU7TVI2</accession>
<protein>
    <submittedName>
        <fullName evidence="1">DUF5375 family protein</fullName>
    </submittedName>
</protein>
<reference evidence="1" key="1">
    <citation type="submission" date="2024-06" db="EMBL/GenBank/DDBJ databases">
        <title>Multiomics insights into the TNT degradation mechanism by Pantoea sp. BJ2 isolated from an ammunition destruction site.</title>
        <authorList>
            <person name="Luo J."/>
        </authorList>
    </citation>
    <scope>NUCLEOTIDE SEQUENCE</scope>
    <source>
        <strain evidence="1">BJ2</strain>
    </source>
</reference>
<gene>
    <name evidence="1" type="ORF">AAF463_00275</name>
</gene>
<dbReference type="AlphaFoldDB" id="A0AAU7TVI2"/>
<dbReference type="RefSeq" id="WP_350261343.1">
    <property type="nucleotide sequence ID" value="NZ_CP158292.1"/>
</dbReference>
<dbReference type="EMBL" id="CP158292">
    <property type="protein sequence ID" value="XBV44812.1"/>
    <property type="molecule type" value="Genomic_DNA"/>
</dbReference>